<protein>
    <submittedName>
        <fullName evidence="2">Isochorismatase</fullName>
    </submittedName>
</protein>
<organism evidence="2 3">
    <name type="scientific">Parvimonas micra</name>
    <dbReference type="NCBI Taxonomy" id="33033"/>
    <lineage>
        <taxon>Bacteria</taxon>
        <taxon>Bacillati</taxon>
        <taxon>Bacillota</taxon>
        <taxon>Tissierellia</taxon>
        <taxon>Tissierellales</taxon>
        <taxon>Peptoniphilaceae</taxon>
        <taxon>Parvimonas</taxon>
    </lineage>
</organism>
<proteinExistence type="predicted"/>
<dbReference type="SUPFAM" id="SSF52499">
    <property type="entry name" value="Isochorismatase-like hydrolases"/>
    <property type="match status" value="1"/>
</dbReference>
<dbReference type="InterPro" id="IPR036380">
    <property type="entry name" value="Isochorismatase-like_sf"/>
</dbReference>
<dbReference type="InterPro" id="IPR000868">
    <property type="entry name" value="Isochorismatase-like_dom"/>
</dbReference>
<dbReference type="PANTHER" id="PTHR14119">
    <property type="entry name" value="HYDROLASE"/>
    <property type="match status" value="1"/>
</dbReference>
<dbReference type="KEGG" id="pmic:NW74_00230"/>
<gene>
    <name evidence="2" type="ORF">NW74_00230</name>
</gene>
<dbReference type="Proteomes" id="UP000031386">
    <property type="component" value="Chromosome"/>
</dbReference>
<reference evidence="2 3" key="1">
    <citation type="submission" date="2014-10" db="EMBL/GenBank/DDBJ databases">
        <title>Complete genome sequence of Parvimonas micra KCOM 1535 (= ChDC B708).</title>
        <authorList>
            <person name="Kook J.-K."/>
            <person name="Park S.-N."/>
            <person name="Lim Y.K."/>
            <person name="Roh H."/>
        </authorList>
    </citation>
    <scope>NUCLEOTIDE SEQUENCE [LARGE SCALE GENOMIC DNA]</scope>
    <source>
        <strain evidence="3">KCOM 1535 / ChDC B708</strain>
    </source>
</reference>
<evidence type="ECO:0000313" key="3">
    <source>
        <dbReference type="Proteomes" id="UP000031386"/>
    </source>
</evidence>
<dbReference type="AlphaFoldDB" id="A0A0B4RZR2"/>
<name>A0A0B4RZR2_9FIRM</name>
<feature type="domain" description="Isochorismatase-like" evidence="1">
    <location>
        <begin position="10"/>
        <end position="161"/>
    </location>
</feature>
<dbReference type="Gene3D" id="3.40.50.850">
    <property type="entry name" value="Isochorismatase-like"/>
    <property type="match status" value="1"/>
</dbReference>
<evidence type="ECO:0000259" key="1">
    <source>
        <dbReference type="Pfam" id="PF00857"/>
    </source>
</evidence>
<sequence length="184" mass="20922">MEIFMKIENTILLVLDIQEKLMPVIQNNENIIKYTDILIKSCKELNIPIIYTEQYPKGLGETVLEIKNSLNDAKAKYFSKNSFSAYAVIKEEVLKLKDEGKTSIIVAGVETHICVYQTIKDLKGDFEILVPFETVGSRNPENYKDGLDLIKEMGASITNVETILFDLIKTSEHPSFKMISKLIK</sequence>
<dbReference type="STRING" id="33033.NW74_00230"/>
<dbReference type="PANTHER" id="PTHR14119:SF3">
    <property type="entry name" value="ISOCHORISMATASE DOMAIN-CONTAINING PROTEIN 2"/>
    <property type="match status" value="1"/>
</dbReference>
<keyword evidence="3" id="KW-1185">Reference proteome</keyword>
<dbReference type="Pfam" id="PF00857">
    <property type="entry name" value="Isochorismatase"/>
    <property type="match status" value="1"/>
</dbReference>
<evidence type="ECO:0000313" key="2">
    <source>
        <dbReference type="EMBL" id="AIZ35911.1"/>
    </source>
</evidence>
<dbReference type="InterPro" id="IPR050993">
    <property type="entry name" value="Isochorismatase_domain"/>
</dbReference>
<dbReference type="EMBL" id="CP009761">
    <property type="protein sequence ID" value="AIZ35911.1"/>
    <property type="molecule type" value="Genomic_DNA"/>
</dbReference>
<accession>A0A0B4RZR2</accession>